<evidence type="ECO:0000256" key="2">
    <source>
        <dbReference type="ARBA" id="ARBA00022670"/>
    </source>
</evidence>
<dbReference type="Pfam" id="PF00877">
    <property type="entry name" value="NLPC_P60"/>
    <property type="match status" value="1"/>
</dbReference>
<dbReference type="Gene3D" id="3.90.1720.10">
    <property type="entry name" value="endopeptidase domain like (from Nostoc punctiforme)"/>
    <property type="match status" value="1"/>
</dbReference>
<protein>
    <recommendedName>
        <fullName evidence="6">NlpC/P60 domain-containing protein</fullName>
    </recommendedName>
</protein>
<dbReference type="InterPro" id="IPR010572">
    <property type="entry name" value="Tail_dom"/>
</dbReference>
<dbReference type="InterPro" id="IPR051794">
    <property type="entry name" value="PG_Endopeptidase_C40"/>
</dbReference>
<evidence type="ECO:0000313" key="8">
    <source>
        <dbReference type="Proteomes" id="UP000195378"/>
    </source>
</evidence>
<gene>
    <name evidence="7" type="ORF">B7R82_06220</name>
</gene>
<keyword evidence="2" id="KW-0645">Protease</keyword>
<evidence type="ECO:0000313" key="7">
    <source>
        <dbReference type="EMBL" id="ARU19606.1"/>
    </source>
</evidence>
<evidence type="ECO:0000256" key="4">
    <source>
        <dbReference type="ARBA" id="ARBA00022807"/>
    </source>
</evidence>
<dbReference type="Pfam" id="PF18994">
    <property type="entry name" value="Prophage_tailD1"/>
    <property type="match status" value="1"/>
</dbReference>
<evidence type="ECO:0000256" key="3">
    <source>
        <dbReference type="ARBA" id="ARBA00022801"/>
    </source>
</evidence>
<accession>A0A1Y0F8H3</accession>
<comment type="similarity">
    <text evidence="1">Belongs to the peptidase C40 family.</text>
</comment>
<reference evidence="7 8" key="1">
    <citation type="submission" date="2017-04" db="EMBL/GenBank/DDBJ databases">
        <title>Complete genome sequence of Lactobacillus salivarius ZLS006, a probiotic strain isolated from healthy piglet.</title>
        <authorList>
            <person name="Zhang D."/>
        </authorList>
    </citation>
    <scope>NUCLEOTIDE SEQUENCE [LARGE SCALE GENOMIC DNA]</scope>
    <source>
        <strain evidence="7 8">ZLS006</strain>
    </source>
</reference>
<dbReference type="PANTHER" id="PTHR47359">
    <property type="entry name" value="PEPTIDOGLYCAN DL-ENDOPEPTIDASE CWLO"/>
    <property type="match status" value="1"/>
</dbReference>
<keyword evidence="3" id="KW-0378">Hydrolase</keyword>
<evidence type="ECO:0000256" key="1">
    <source>
        <dbReference type="ARBA" id="ARBA00007074"/>
    </source>
</evidence>
<dbReference type="Gene3D" id="3.55.50.40">
    <property type="match status" value="1"/>
</dbReference>
<evidence type="ECO:0000259" key="6">
    <source>
        <dbReference type="PROSITE" id="PS51935"/>
    </source>
</evidence>
<proteinExistence type="inferred from homology"/>
<dbReference type="GO" id="GO:0008234">
    <property type="term" value="F:cysteine-type peptidase activity"/>
    <property type="evidence" value="ECO:0007669"/>
    <property type="project" value="UniProtKB-KW"/>
</dbReference>
<dbReference type="InterPro" id="IPR044051">
    <property type="entry name" value="Prophage_tail_N"/>
</dbReference>
<dbReference type="InterPro" id="IPR000064">
    <property type="entry name" value="NLP_P60_dom"/>
</dbReference>
<feature type="region of interest" description="Disordered" evidence="5">
    <location>
        <begin position="104"/>
        <end position="126"/>
    </location>
</feature>
<dbReference type="InterPro" id="IPR038765">
    <property type="entry name" value="Papain-like_cys_pep_sf"/>
</dbReference>
<dbReference type="PANTHER" id="PTHR47359:SF3">
    <property type="entry name" value="NLP_P60 DOMAIN-CONTAINING PROTEIN-RELATED"/>
    <property type="match status" value="1"/>
</dbReference>
<dbReference type="PROSITE" id="PS51935">
    <property type="entry name" value="NLPC_P60"/>
    <property type="match status" value="1"/>
</dbReference>
<dbReference type="RefSeq" id="WP_087448796.1">
    <property type="nucleotide sequence ID" value="NZ_CP020858.1"/>
</dbReference>
<keyword evidence="4" id="KW-0788">Thiol protease</keyword>
<dbReference type="GO" id="GO:0006508">
    <property type="term" value="P:proteolysis"/>
    <property type="evidence" value="ECO:0007669"/>
    <property type="project" value="UniProtKB-KW"/>
</dbReference>
<dbReference type="Pfam" id="PF06605">
    <property type="entry name" value="Prophage_tail"/>
    <property type="match status" value="1"/>
</dbReference>
<dbReference type="EMBL" id="CP020858">
    <property type="protein sequence ID" value="ARU19606.1"/>
    <property type="molecule type" value="Genomic_DNA"/>
</dbReference>
<dbReference type="AlphaFoldDB" id="A0A1Y0F8H3"/>
<dbReference type="Gene3D" id="6.20.110.10">
    <property type="match status" value="1"/>
</dbReference>
<feature type="domain" description="NlpC/P60" evidence="6">
    <location>
        <begin position="259"/>
        <end position="379"/>
    </location>
</feature>
<dbReference type="Proteomes" id="UP000195378">
    <property type="component" value="Chromosome"/>
</dbReference>
<dbReference type="SUPFAM" id="SSF54001">
    <property type="entry name" value="Cysteine proteinases"/>
    <property type="match status" value="1"/>
</dbReference>
<evidence type="ECO:0000256" key="5">
    <source>
        <dbReference type="SAM" id="MobiDB-lite"/>
    </source>
</evidence>
<name>A0A1Y0F8H3_9LACO</name>
<sequence>MIEPVLIRDRAGENEERVSFSDLYSSFQETWEVNNTFQIDLTLTYTEDYKKVYNLAQAASYVVYKNQMYSIEQIETTIATNLLTKKITAKHILLEKLKNLRVDVDPSKPTEDTTDNQDTLSNSTNGNTTTVVKADKYITVSLKDCLDKFFNSNDQGISYALHGSFPSIQVEVSGSCLDWLISNLSEFHAVFVPNGNRLDVYSTDEFKKNSGKTFRYLHNTDNIDLQVDVNELKNSVHVVGGKVTKEVTTTNTETINAGSGGASKVVEDAKKYLGIPYVWGGKTPSGFDCSGLVAYIYHDFGINIPSYTVDMESYGTDVSLNNIQCGDMLFWGPHGASYHVAMALNSTDLIMAPQPGENVRIQKISAWRPDFAKRNQQMASIVSKQDTDTETSTDTSSNDEFLINYTYTDNNSVSKYGLRRSELMEVDFIRDKNVMDNYLKSKLQVEPLITLSLSYWGEKDFQMGEVRTLIAREMNIVNEVQLVAYSVNPYSENSDSTLTFNNAGTYMKDVNLALMKDIKGISTRVTSSYSNSFSRNEDAYVNINDPDLAKWVSDYVGG</sequence>
<organism evidence="7 8">
    <name type="scientific">Ligilactobacillus salivarius</name>
    <dbReference type="NCBI Taxonomy" id="1624"/>
    <lineage>
        <taxon>Bacteria</taxon>
        <taxon>Bacillati</taxon>
        <taxon>Bacillota</taxon>
        <taxon>Bacilli</taxon>
        <taxon>Lactobacillales</taxon>
        <taxon>Lactobacillaceae</taxon>
        <taxon>Ligilactobacillus</taxon>
    </lineage>
</organism>